<feature type="domain" description="ABC transmembrane type-1" evidence="8">
    <location>
        <begin position="86"/>
        <end position="299"/>
    </location>
</feature>
<accession>A0A9X3UIE1</accession>
<comment type="subcellular location">
    <subcellularLocation>
        <location evidence="1 7">Cell membrane</location>
        <topology evidence="1 7">Multi-pass membrane protein</topology>
    </subcellularLocation>
</comment>
<evidence type="ECO:0000313" key="10">
    <source>
        <dbReference type="Proteomes" id="UP001151234"/>
    </source>
</evidence>
<comment type="similarity">
    <text evidence="7">Belongs to the binding-protein-dependent transport system permease family.</text>
</comment>
<evidence type="ECO:0000256" key="7">
    <source>
        <dbReference type="RuleBase" id="RU363032"/>
    </source>
</evidence>
<comment type="caution">
    <text evidence="9">The sequence shown here is derived from an EMBL/GenBank/DDBJ whole genome shotgun (WGS) entry which is preliminary data.</text>
</comment>
<keyword evidence="4 7" id="KW-0812">Transmembrane</keyword>
<dbReference type="InterPro" id="IPR000515">
    <property type="entry name" value="MetI-like"/>
</dbReference>
<dbReference type="PANTHER" id="PTHR30193:SF1">
    <property type="entry name" value="ABC TRANSPORTER PERMEASE PROTEIN YESP-RELATED"/>
    <property type="match status" value="1"/>
</dbReference>
<sequence length="313" mass="34693">MPRSTTKSPSRVRFLPLSSRAREGIAGYLFLLPWLIGFICITLGPILASLALSFTNFSGSFARADWVGFDNYVRMFTADRAFWGSLKVTSQYVFISVPILLIFALAVAITLNRGLSMLGIYRTIFYLPSLIGTSVAIAVLWRYVFGEHGLINHVLDVFGIEGFSYIGDPRTALGTIIVLNVWTFGAPMVIFLAGLRQIPTELYEAATIDGARSWQRFWHITLPSLSPLVLFNGVLSMIGGFQAFTQVYVVSDGTGGPAGSTLFYTLLLYQRAFTQLQLGYASAMAWVLLILIAAITVLFFLSARYWVHYGDEQ</sequence>
<keyword evidence="5 7" id="KW-1133">Transmembrane helix</keyword>
<name>A0A9X3UIE1_9HYPH</name>
<feature type="transmembrane region" description="Helical" evidence="7">
    <location>
        <begin position="216"/>
        <end position="241"/>
    </location>
</feature>
<keyword evidence="3" id="KW-1003">Cell membrane</keyword>
<feature type="transmembrane region" description="Helical" evidence="7">
    <location>
        <begin position="92"/>
        <end position="111"/>
    </location>
</feature>
<feature type="transmembrane region" description="Helical" evidence="7">
    <location>
        <begin position="281"/>
        <end position="307"/>
    </location>
</feature>
<dbReference type="RefSeq" id="WP_267991123.1">
    <property type="nucleotide sequence ID" value="NZ_JAPJZI010000001.1"/>
</dbReference>
<dbReference type="SUPFAM" id="SSF160964">
    <property type="entry name" value="MalF N-terminal region-like"/>
    <property type="match status" value="1"/>
</dbReference>
<dbReference type="PANTHER" id="PTHR30193">
    <property type="entry name" value="ABC TRANSPORTER PERMEASE PROTEIN"/>
    <property type="match status" value="1"/>
</dbReference>
<protein>
    <submittedName>
        <fullName evidence="9">Sugar ABC transporter permease</fullName>
    </submittedName>
</protein>
<keyword evidence="6 7" id="KW-0472">Membrane</keyword>
<dbReference type="Pfam" id="PF00528">
    <property type="entry name" value="BPD_transp_1"/>
    <property type="match status" value="1"/>
</dbReference>
<organism evidence="9 10">
    <name type="scientific">Hoeflea prorocentri</name>
    <dbReference type="NCBI Taxonomy" id="1922333"/>
    <lineage>
        <taxon>Bacteria</taxon>
        <taxon>Pseudomonadati</taxon>
        <taxon>Pseudomonadota</taxon>
        <taxon>Alphaproteobacteria</taxon>
        <taxon>Hyphomicrobiales</taxon>
        <taxon>Rhizobiaceae</taxon>
        <taxon>Hoeflea</taxon>
    </lineage>
</organism>
<reference evidence="9" key="1">
    <citation type="submission" date="2022-11" db="EMBL/GenBank/DDBJ databases">
        <title>Draft genome sequence of Hoeflea poritis E7-10 and Hoeflea prorocentri PM5-8, separated from scleractinian coral Porites lutea and marine dinoflagellate.</title>
        <authorList>
            <person name="Zhang G."/>
            <person name="Wei Q."/>
            <person name="Cai L."/>
        </authorList>
    </citation>
    <scope>NUCLEOTIDE SEQUENCE</scope>
    <source>
        <strain evidence="9">PM5-8</strain>
    </source>
</reference>
<evidence type="ECO:0000256" key="1">
    <source>
        <dbReference type="ARBA" id="ARBA00004651"/>
    </source>
</evidence>
<dbReference type="CDD" id="cd06261">
    <property type="entry name" value="TM_PBP2"/>
    <property type="match status" value="1"/>
</dbReference>
<dbReference type="Gene3D" id="1.10.3720.10">
    <property type="entry name" value="MetI-like"/>
    <property type="match status" value="1"/>
</dbReference>
<dbReference type="InterPro" id="IPR051393">
    <property type="entry name" value="ABC_transporter_permease"/>
</dbReference>
<feature type="transmembrane region" description="Helical" evidence="7">
    <location>
        <begin position="172"/>
        <end position="195"/>
    </location>
</feature>
<evidence type="ECO:0000313" key="9">
    <source>
        <dbReference type="EMBL" id="MDA5399702.1"/>
    </source>
</evidence>
<feature type="transmembrane region" description="Helical" evidence="7">
    <location>
        <begin position="28"/>
        <end position="52"/>
    </location>
</feature>
<keyword evidence="10" id="KW-1185">Reference proteome</keyword>
<evidence type="ECO:0000256" key="5">
    <source>
        <dbReference type="ARBA" id="ARBA00022989"/>
    </source>
</evidence>
<dbReference type="Proteomes" id="UP001151234">
    <property type="component" value="Unassembled WGS sequence"/>
</dbReference>
<evidence type="ECO:0000256" key="6">
    <source>
        <dbReference type="ARBA" id="ARBA00023136"/>
    </source>
</evidence>
<gene>
    <name evidence="9" type="ORF">OQ273_14060</name>
</gene>
<evidence type="ECO:0000256" key="2">
    <source>
        <dbReference type="ARBA" id="ARBA00022448"/>
    </source>
</evidence>
<dbReference type="AlphaFoldDB" id="A0A9X3UIE1"/>
<dbReference type="PROSITE" id="PS50928">
    <property type="entry name" value="ABC_TM1"/>
    <property type="match status" value="1"/>
</dbReference>
<evidence type="ECO:0000259" key="8">
    <source>
        <dbReference type="PROSITE" id="PS50928"/>
    </source>
</evidence>
<dbReference type="InterPro" id="IPR035906">
    <property type="entry name" value="MetI-like_sf"/>
</dbReference>
<dbReference type="EMBL" id="JAPJZI010000001">
    <property type="protein sequence ID" value="MDA5399702.1"/>
    <property type="molecule type" value="Genomic_DNA"/>
</dbReference>
<proteinExistence type="inferred from homology"/>
<feature type="transmembrane region" description="Helical" evidence="7">
    <location>
        <begin position="123"/>
        <end position="144"/>
    </location>
</feature>
<dbReference type="GO" id="GO:0005886">
    <property type="term" value="C:plasma membrane"/>
    <property type="evidence" value="ECO:0007669"/>
    <property type="project" value="UniProtKB-SubCell"/>
</dbReference>
<evidence type="ECO:0000256" key="3">
    <source>
        <dbReference type="ARBA" id="ARBA00022475"/>
    </source>
</evidence>
<evidence type="ECO:0000256" key="4">
    <source>
        <dbReference type="ARBA" id="ARBA00022692"/>
    </source>
</evidence>
<dbReference type="GO" id="GO:0055085">
    <property type="term" value="P:transmembrane transport"/>
    <property type="evidence" value="ECO:0007669"/>
    <property type="project" value="InterPro"/>
</dbReference>
<dbReference type="SUPFAM" id="SSF161098">
    <property type="entry name" value="MetI-like"/>
    <property type="match status" value="1"/>
</dbReference>
<keyword evidence="2 7" id="KW-0813">Transport</keyword>